<dbReference type="PANTHER" id="PTHR12000">
    <property type="entry name" value="HEMOGLOBINASE FAMILY MEMBER"/>
    <property type="match status" value="1"/>
</dbReference>
<feature type="signal peptide" evidence="9">
    <location>
        <begin position="1"/>
        <end position="17"/>
    </location>
</feature>
<dbReference type="Gene3D" id="1.10.132.130">
    <property type="match status" value="1"/>
</dbReference>
<dbReference type="PIRSF" id="PIRSF019663">
    <property type="entry name" value="Legumain"/>
    <property type="match status" value="1"/>
</dbReference>
<dbReference type="Pfam" id="PF20985">
    <property type="entry name" value="Legum_prodom"/>
    <property type="match status" value="1"/>
</dbReference>
<comment type="catalytic activity">
    <reaction evidence="1">
        <text>Hydrolysis of proteins and small molecule substrates at -Asn-|-Xaa- bonds.</text>
        <dbReference type="EC" id="3.4.22.34"/>
    </reaction>
</comment>
<comment type="caution">
    <text evidence="11">The sequence shown here is derived from an EMBL/GenBank/DDBJ whole genome shotgun (WGS) entry which is preliminary data.</text>
</comment>
<proteinExistence type="inferred from homology"/>
<evidence type="ECO:0000259" key="10">
    <source>
        <dbReference type="Pfam" id="PF20985"/>
    </source>
</evidence>
<dbReference type="InterPro" id="IPR046427">
    <property type="entry name" value="Legumain_prodom_sf"/>
</dbReference>
<keyword evidence="7" id="KW-0788">Thiol protease</keyword>
<keyword evidence="5 9" id="KW-0732">Signal</keyword>
<evidence type="ECO:0000256" key="6">
    <source>
        <dbReference type="ARBA" id="ARBA00022801"/>
    </source>
</evidence>
<dbReference type="GO" id="GO:0051603">
    <property type="term" value="P:proteolysis involved in protein catabolic process"/>
    <property type="evidence" value="ECO:0007669"/>
    <property type="project" value="TreeGrafter"/>
</dbReference>
<evidence type="ECO:0000256" key="5">
    <source>
        <dbReference type="ARBA" id="ARBA00022729"/>
    </source>
</evidence>
<feature type="chain" id="PRO_5041950074" description="legumain" evidence="9">
    <location>
        <begin position="18"/>
        <end position="421"/>
    </location>
</feature>
<feature type="active site" evidence="8">
    <location>
        <position position="134"/>
    </location>
</feature>
<evidence type="ECO:0000256" key="2">
    <source>
        <dbReference type="ARBA" id="ARBA00009941"/>
    </source>
</evidence>
<keyword evidence="12" id="KW-1185">Reference proteome</keyword>
<dbReference type="EC" id="3.4.22.34" evidence="3"/>
<evidence type="ECO:0000256" key="8">
    <source>
        <dbReference type="PIRSR" id="PIRSR019663-1"/>
    </source>
</evidence>
<evidence type="ECO:0000313" key="12">
    <source>
        <dbReference type="Proteomes" id="UP001295684"/>
    </source>
</evidence>
<protein>
    <recommendedName>
        <fullName evidence="3">legumain</fullName>
        <ecNumber evidence="3">3.4.22.34</ecNumber>
    </recommendedName>
</protein>
<evidence type="ECO:0000256" key="3">
    <source>
        <dbReference type="ARBA" id="ARBA00012628"/>
    </source>
</evidence>
<dbReference type="Pfam" id="PF01650">
    <property type="entry name" value="Peptidase_C13"/>
    <property type="match status" value="1"/>
</dbReference>
<dbReference type="GO" id="GO:0006624">
    <property type="term" value="P:vacuolar protein processing"/>
    <property type="evidence" value="ECO:0007669"/>
    <property type="project" value="TreeGrafter"/>
</dbReference>
<dbReference type="EMBL" id="CAMPGE010011633">
    <property type="protein sequence ID" value="CAI2370453.1"/>
    <property type="molecule type" value="Genomic_DNA"/>
</dbReference>
<dbReference type="InterPro" id="IPR001096">
    <property type="entry name" value="Peptidase_C13"/>
</dbReference>
<dbReference type="PRINTS" id="PR00776">
    <property type="entry name" value="HEMOGLOBNASE"/>
</dbReference>
<dbReference type="CDD" id="cd21115">
    <property type="entry name" value="legumain_C"/>
    <property type="match status" value="1"/>
</dbReference>
<keyword evidence="4" id="KW-0645">Protease</keyword>
<evidence type="ECO:0000256" key="9">
    <source>
        <dbReference type="SAM" id="SignalP"/>
    </source>
</evidence>
<dbReference type="InterPro" id="IPR048501">
    <property type="entry name" value="Legum_prodom"/>
</dbReference>
<dbReference type="GO" id="GO:0005773">
    <property type="term" value="C:vacuole"/>
    <property type="evidence" value="ECO:0007669"/>
    <property type="project" value="GOC"/>
</dbReference>
<dbReference type="FunFam" id="3.40.50.1460:FF:000006">
    <property type="entry name" value="Legumain"/>
    <property type="match status" value="1"/>
</dbReference>
<gene>
    <name evidence="11" type="ORF">ECRASSUSDP1_LOCUS11766</name>
</gene>
<name>A0AAD1XFN0_EUPCR</name>
<evidence type="ECO:0000256" key="1">
    <source>
        <dbReference type="ARBA" id="ARBA00000810"/>
    </source>
</evidence>
<dbReference type="PANTHER" id="PTHR12000:SF42">
    <property type="entry name" value="LEGUMAIN"/>
    <property type="match status" value="1"/>
</dbReference>
<comment type="similarity">
    <text evidence="2">Belongs to the peptidase C13 family.</text>
</comment>
<reference evidence="11" key="1">
    <citation type="submission" date="2023-07" db="EMBL/GenBank/DDBJ databases">
        <authorList>
            <consortium name="AG Swart"/>
            <person name="Singh M."/>
            <person name="Singh A."/>
            <person name="Seah K."/>
            <person name="Emmerich C."/>
        </authorList>
    </citation>
    <scope>NUCLEOTIDE SEQUENCE</scope>
    <source>
        <strain evidence="11">DP1</strain>
    </source>
</reference>
<evidence type="ECO:0000313" key="11">
    <source>
        <dbReference type="EMBL" id="CAI2370453.1"/>
    </source>
</evidence>
<accession>A0AAD1XFN0</accession>
<evidence type="ECO:0000256" key="7">
    <source>
        <dbReference type="ARBA" id="ARBA00022807"/>
    </source>
</evidence>
<organism evidence="11 12">
    <name type="scientific">Euplotes crassus</name>
    <dbReference type="NCBI Taxonomy" id="5936"/>
    <lineage>
        <taxon>Eukaryota</taxon>
        <taxon>Sar</taxon>
        <taxon>Alveolata</taxon>
        <taxon>Ciliophora</taxon>
        <taxon>Intramacronucleata</taxon>
        <taxon>Spirotrichea</taxon>
        <taxon>Hypotrichia</taxon>
        <taxon>Euplotida</taxon>
        <taxon>Euplotidae</taxon>
        <taxon>Moneuplotes</taxon>
    </lineage>
</organism>
<dbReference type="Proteomes" id="UP001295684">
    <property type="component" value="Unassembled WGS sequence"/>
</dbReference>
<dbReference type="AlphaFoldDB" id="A0AAD1XFN0"/>
<sequence>MKLTIVLLCALVALTAAAPQHHFAVLVAGSNEYWNYRHQADVCHAYQLAVKSGIPQENIIVMAYDDIANNHLNPLPGKIFNKKDGVDVYEGCNIDYSGADVTPEKFLQVLQGKADGRNIKTDENSKIFVFFSDHGAPGLIAFPSEELYADDLHKTIKEMHDAKSYNQMLVYIEACESGSMFDGILEDNLDVFATTAANPTESSWGYYCHPDDTVNGVKIGSCLGDEFAITWMEDTERALDEQVTCDYLINDQVGYVTSTVKGSHVMQYGDVGIKKQAIGNFQGICYKPSAIETLMKPANKRHSHGDRKEYAKVDSRLVKLDFLYNRYMTTQSAEDARKLQEELDKRIEIEERFNIIRARTNARFEEHPKIEKPSCYKQMVQTYKSKCGMDEYDLEFLNHFVNMCNSGVDVEHLSNLVTEHC</sequence>
<feature type="active site" description="Nucleophile" evidence="8">
    <location>
        <position position="175"/>
    </location>
</feature>
<dbReference type="Gene3D" id="3.40.50.1460">
    <property type="match status" value="1"/>
</dbReference>
<feature type="domain" description="Legumain prodomain" evidence="10">
    <location>
        <begin position="360"/>
        <end position="421"/>
    </location>
</feature>
<dbReference type="GO" id="GO:0004197">
    <property type="term" value="F:cysteine-type endopeptidase activity"/>
    <property type="evidence" value="ECO:0007669"/>
    <property type="project" value="UniProtKB-EC"/>
</dbReference>
<keyword evidence="6" id="KW-0378">Hydrolase</keyword>
<evidence type="ECO:0000256" key="4">
    <source>
        <dbReference type="ARBA" id="ARBA00022670"/>
    </source>
</evidence>